<dbReference type="EMBL" id="ML742110">
    <property type="protein sequence ID" value="KAE8149860.1"/>
    <property type="molecule type" value="Genomic_DNA"/>
</dbReference>
<feature type="transmembrane region" description="Helical" evidence="7">
    <location>
        <begin position="240"/>
        <end position="260"/>
    </location>
</feature>
<evidence type="ECO:0000256" key="3">
    <source>
        <dbReference type="ARBA" id="ARBA00022989"/>
    </source>
</evidence>
<gene>
    <name evidence="9" type="ORF">BDV25DRAFT_140378</name>
</gene>
<dbReference type="InterPro" id="IPR049326">
    <property type="entry name" value="Rhodopsin_dom_fungi"/>
</dbReference>
<feature type="region of interest" description="Disordered" evidence="6">
    <location>
        <begin position="268"/>
        <end position="296"/>
    </location>
</feature>
<keyword evidence="10" id="KW-1185">Reference proteome</keyword>
<name>A0A5N6TU90_ASPAV</name>
<evidence type="ECO:0000256" key="6">
    <source>
        <dbReference type="SAM" id="MobiDB-lite"/>
    </source>
</evidence>
<dbReference type="Proteomes" id="UP000325780">
    <property type="component" value="Unassembled WGS sequence"/>
</dbReference>
<dbReference type="Pfam" id="PF20684">
    <property type="entry name" value="Fung_rhodopsin"/>
    <property type="match status" value="1"/>
</dbReference>
<evidence type="ECO:0000313" key="9">
    <source>
        <dbReference type="EMBL" id="KAE8149860.1"/>
    </source>
</evidence>
<evidence type="ECO:0000256" key="2">
    <source>
        <dbReference type="ARBA" id="ARBA00022692"/>
    </source>
</evidence>
<evidence type="ECO:0000256" key="4">
    <source>
        <dbReference type="ARBA" id="ARBA00023136"/>
    </source>
</evidence>
<dbReference type="PANTHER" id="PTHR33048">
    <property type="entry name" value="PTH11-LIKE INTEGRAL MEMBRANE PROTEIN (AFU_ORTHOLOGUE AFUA_5G11245)"/>
    <property type="match status" value="1"/>
</dbReference>
<keyword evidence="2 7" id="KW-0812">Transmembrane</keyword>
<keyword evidence="3 7" id="KW-1133">Transmembrane helix</keyword>
<feature type="transmembrane region" description="Helical" evidence="7">
    <location>
        <begin position="12"/>
        <end position="31"/>
    </location>
</feature>
<dbReference type="OrthoDB" id="10017208at2759"/>
<accession>A0A5N6TU90</accession>
<proteinExistence type="inferred from homology"/>
<evidence type="ECO:0000259" key="8">
    <source>
        <dbReference type="Pfam" id="PF20684"/>
    </source>
</evidence>
<feature type="transmembrane region" description="Helical" evidence="7">
    <location>
        <begin position="84"/>
        <end position="110"/>
    </location>
</feature>
<evidence type="ECO:0000256" key="7">
    <source>
        <dbReference type="SAM" id="Phobius"/>
    </source>
</evidence>
<dbReference type="PANTHER" id="PTHR33048:SF47">
    <property type="entry name" value="INTEGRAL MEMBRANE PROTEIN-RELATED"/>
    <property type="match status" value="1"/>
</dbReference>
<dbReference type="InterPro" id="IPR052337">
    <property type="entry name" value="SAT4-like"/>
</dbReference>
<feature type="transmembrane region" description="Helical" evidence="7">
    <location>
        <begin position="204"/>
        <end position="228"/>
    </location>
</feature>
<keyword evidence="4 7" id="KW-0472">Membrane</keyword>
<feature type="transmembrane region" description="Helical" evidence="7">
    <location>
        <begin position="175"/>
        <end position="192"/>
    </location>
</feature>
<comment type="subcellular location">
    <subcellularLocation>
        <location evidence="1">Membrane</location>
        <topology evidence="1">Multi-pass membrane protein</topology>
    </subcellularLocation>
</comment>
<sequence length="307" mass="33685">MPLRSSGLDTLVVNVAMLGISTLAIILRFTAKLKTHQPLAAEDAFILLSLAILYAYVGIILYAMLQAGGTLEFKEANTPASITIILQCIYTLTILLTTLSTTVKLSILLWYRTVFTKHAVRIHTLVASVLCLLWYIIVLSLSIFRCNPVHHAWDIKHVNTTQCISYKKLVVGSEATNIAIDFLIMCIPVAVIRRLQLSAKRKVLLVGIFCLGGFVCVAGSLRIVYITGYRDFEQVGLYQGPVWCSVEIGVATVCACLPMLGPLFRKTREESEESSSTGQLKTAPSHVSSYGRSSADSGIEMVDTDIH</sequence>
<evidence type="ECO:0000256" key="1">
    <source>
        <dbReference type="ARBA" id="ARBA00004141"/>
    </source>
</evidence>
<feature type="transmembrane region" description="Helical" evidence="7">
    <location>
        <begin position="122"/>
        <end position="144"/>
    </location>
</feature>
<evidence type="ECO:0000313" key="10">
    <source>
        <dbReference type="Proteomes" id="UP000325780"/>
    </source>
</evidence>
<evidence type="ECO:0000256" key="5">
    <source>
        <dbReference type="ARBA" id="ARBA00038359"/>
    </source>
</evidence>
<feature type="transmembrane region" description="Helical" evidence="7">
    <location>
        <begin position="43"/>
        <end position="64"/>
    </location>
</feature>
<feature type="compositionally biased region" description="Polar residues" evidence="6">
    <location>
        <begin position="277"/>
        <end position="296"/>
    </location>
</feature>
<comment type="similarity">
    <text evidence="5">Belongs to the SAT4 family.</text>
</comment>
<organism evidence="9 10">
    <name type="scientific">Aspergillus avenaceus</name>
    <dbReference type="NCBI Taxonomy" id="36643"/>
    <lineage>
        <taxon>Eukaryota</taxon>
        <taxon>Fungi</taxon>
        <taxon>Dikarya</taxon>
        <taxon>Ascomycota</taxon>
        <taxon>Pezizomycotina</taxon>
        <taxon>Eurotiomycetes</taxon>
        <taxon>Eurotiomycetidae</taxon>
        <taxon>Eurotiales</taxon>
        <taxon>Aspergillaceae</taxon>
        <taxon>Aspergillus</taxon>
        <taxon>Aspergillus subgen. Circumdati</taxon>
    </lineage>
</organism>
<dbReference type="GO" id="GO:0016020">
    <property type="term" value="C:membrane"/>
    <property type="evidence" value="ECO:0007669"/>
    <property type="project" value="UniProtKB-SubCell"/>
</dbReference>
<dbReference type="AlphaFoldDB" id="A0A5N6TU90"/>
<protein>
    <recommendedName>
        <fullName evidence="8">Rhodopsin domain-containing protein</fullName>
    </recommendedName>
</protein>
<reference evidence="9 10" key="1">
    <citation type="submission" date="2019-04" db="EMBL/GenBank/DDBJ databases">
        <title>Friends and foes A comparative genomics study of 23 Aspergillus species from section Flavi.</title>
        <authorList>
            <consortium name="DOE Joint Genome Institute"/>
            <person name="Kjaerbolling I."/>
            <person name="Vesth T."/>
            <person name="Frisvad J.C."/>
            <person name="Nybo J.L."/>
            <person name="Theobald S."/>
            <person name="Kildgaard S."/>
            <person name="Isbrandt T."/>
            <person name="Kuo A."/>
            <person name="Sato A."/>
            <person name="Lyhne E.K."/>
            <person name="Kogle M.E."/>
            <person name="Wiebenga A."/>
            <person name="Kun R.S."/>
            <person name="Lubbers R.J."/>
            <person name="Makela M.R."/>
            <person name="Barry K."/>
            <person name="Chovatia M."/>
            <person name="Clum A."/>
            <person name="Daum C."/>
            <person name="Haridas S."/>
            <person name="He G."/>
            <person name="LaButti K."/>
            <person name="Lipzen A."/>
            <person name="Mondo S."/>
            <person name="Riley R."/>
            <person name="Salamov A."/>
            <person name="Simmons B.A."/>
            <person name="Magnuson J.K."/>
            <person name="Henrissat B."/>
            <person name="Mortensen U.H."/>
            <person name="Larsen T.O."/>
            <person name="Devries R.P."/>
            <person name="Grigoriev I.V."/>
            <person name="Machida M."/>
            <person name="Baker S.E."/>
            <person name="Andersen M.R."/>
        </authorList>
    </citation>
    <scope>NUCLEOTIDE SEQUENCE [LARGE SCALE GENOMIC DNA]</scope>
    <source>
        <strain evidence="9 10">IBT 18842</strain>
    </source>
</reference>
<feature type="domain" description="Rhodopsin" evidence="8">
    <location>
        <begin position="27"/>
        <end position="266"/>
    </location>
</feature>